<dbReference type="InterPro" id="IPR032710">
    <property type="entry name" value="NTF2-like_dom_sf"/>
</dbReference>
<accession>A0A3N0V6Y8</accession>
<dbReference type="AlphaFoldDB" id="A0A3N0V6Y8"/>
<dbReference type="SUPFAM" id="SSF54427">
    <property type="entry name" value="NTF2-like"/>
    <property type="match status" value="1"/>
</dbReference>
<keyword evidence="2" id="KW-1185">Reference proteome</keyword>
<organism evidence="1 2">
    <name type="scientific">Pseudomethylobacillus aquaticus</name>
    <dbReference type="NCBI Taxonomy" id="2676064"/>
    <lineage>
        <taxon>Bacteria</taxon>
        <taxon>Pseudomonadati</taxon>
        <taxon>Pseudomonadota</taxon>
        <taxon>Betaproteobacteria</taxon>
        <taxon>Nitrosomonadales</taxon>
        <taxon>Methylophilaceae</taxon>
        <taxon>Pseudomethylobacillus</taxon>
    </lineage>
</organism>
<dbReference type="EMBL" id="RJVP01000001">
    <property type="protein sequence ID" value="ROH88566.1"/>
    <property type="molecule type" value="Genomic_DNA"/>
</dbReference>
<dbReference type="InterPro" id="IPR024507">
    <property type="entry name" value="AtzH-like"/>
</dbReference>
<comment type="caution">
    <text evidence="1">The sequence shown here is derived from an EMBL/GenBank/DDBJ whole genome shotgun (WGS) entry which is preliminary data.</text>
</comment>
<dbReference type="Gene3D" id="3.10.450.50">
    <property type="match status" value="1"/>
</dbReference>
<gene>
    <name evidence="1" type="primary">hpxZ</name>
    <name evidence="1" type="ORF">ED236_00865</name>
</gene>
<reference evidence="1 2" key="1">
    <citation type="submission" date="2018-10" db="EMBL/GenBank/DDBJ databases">
        <authorList>
            <person name="Chen W.-M."/>
        </authorList>
    </citation>
    <scope>NUCLEOTIDE SEQUENCE [LARGE SCALE GENOMIC DNA]</scope>
    <source>
        <strain evidence="1 2">H-5</strain>
    </source>
</reference>
<sequence>MNVNLPETLASVTAAFEAYEAALMRNDVEALIPFFWQSPQAVRFGATENLYGWDAIVNFRQNRQPPLPRTLMNTVITTFGEDYANISTEYRNSAGVCGRQMQSWVRTDAGWRIAAAHISLRPEIS</sequence>
<dbReference type="Proteomes" id="UP000275137">
    <property type="component" value="Unassembled WGS sequence"/>
</dbReference>
<proteinExistence type="predicted"/>
<dbReference type="Pfam" id="PF11533">
    <property type="entry name" value="AtzH-like"/>
    <property type="match status" value="1"/>
</dbReference>
<evidence type="ECO:0000313" key="1">
    <source>
        <dbReference type="EMBL" id="ROH88566.1"/>
    </source>
</evidence>
<name>A0A3N0V6Y8_9PROT</name>
<evidence type="ECO:0000313" key="2">
    <source>
        <dbReference type="Proteomes" id="UP000275137"/>
    </source>
</evidence>
<dbReference type="NCBIfam" id="NF033625">
    <property type="entry name" value="HpxZ"/>
    <property type="match status" value="1"/>
</dbReference>
<protein>
    <submittedName>
        <fullName evidence="1">Oxalurate catabolism protein HpxZ</fullName>
    </submittedName>
</protein>